<feature type="region of interest" description="Disordered" evidence="1">
    <location>
        <begin position="1"/>
        <end position="71"/>
    </location>
</feature>
<protein>
    <submittedName>
        <fullName evidence="2">Uncharacterized protein</fullName>
    </submittedName>
</protein>
<reference evidence="2" key="1">
    <citation type="journal article" date="2021" name="Mol. Ecol. Resour.">
        <title>Apolygus lucorum genome provides insights into omnivorousness and mesophyll feeding.</title>
        <authorList>
            <person name="Liu Y."/>
            <person name="Liu H."/>
            <person name="Wang H."/>
            <person name="Huang T."/>
            <person name="Liu B."/>
            <person name="Yang B."/>
            <person name="Yin L."/>
            <person name="Li B."/>
            <person name="Zhang Y."/>
            <person name="Zhang S."/>
            <person name="Jiang F."/>
            <person name="Zhang X."/>
            <person name="Ren Y."/>
            <person name="Wang B."/>
            <person name="Wang S."/>
            <person name="Lu Y."/>
            <person name="Wu K."/>
            <person name="Fan W."/>
            <person name="Wang G."/>
        </authorList>
    </citation>
    <scope>NUCLEOTIDE SEQUENCE</scope>
    <source>
        <strain evidence="2">12Hb</strain>
    </source>
</reference>
<evidence type="ECO:0000313" key="2">
    <source>
        <dbReference type="EMBL" id="KAF6201322.1"/>
    </source>
</evidence>
<name>A0A8S9WX45_APOLU</name>
<evidence type="ECO:0000313" key="3">
    <source>
        <dbReference type="Proteomes" id="UP000466442"/>
    </source>
</evidence>
<proteinExistence type="predicted"/>
<sequence length="415" mass="46199">MSSQTLRNDLRLTPSPPPPPPPPRLSSTTATAVLPTVRKPTRPLPPGSSKKPEATAQSKESATKPLPLPPRQIMSITAVMDPPRPPLPSLSFSIPPYKGNCADCCIHGWHMPRTSSITTQTPIRTSPLTPPPYTPTPHHGFEGRITEIDISKTAASEITPQVFGYNSSPPPLAQPPPPTHVIYNSLSAGSTDFELISSEFRSKFVKMKEFVFLLIGIVSSEAMEWNCETVDVSYANQKVIPSVEIDLEDVSKFQESFAYYGINHELQGSVQFGDMELSKAFLCTKDFDEVRTVDLKIGSFSTALHVPLERLHSKWKFLTLYDGPLDIEIPSMSVVNIALNLSYSNSSTPVCDLNISYDQFSFSTPQIGSHWITRKFWNWVYKFGIFDSKIHQMTSNVIPAVYEKRAVLCDYLINH</sequence>
<gene>
    <name evidence="2" type="ORF">GE061_005770</name>
</gene>
<feature type="compositionally biased region" description="Pro residues" evidence="1">
    <location>
        <begin position="14"/>
        <end position="24"/>
    </location>
</feature>
<dbReference type="EMBL" id="WIXP02000013">
    <property type="protein sequence ID" value="KAF6201322.1"/>
    <property type="molecule type" value="Genomic_DNA"/>
</dbReference>
<dbReference type="AlphaFoldDB" id="A0A8S9WX45"/>
<comment type="caution">
    <text evidence="2">The sequence shown here is derived from an EMBL/GenBank/DDBJ whole genome shotgun (WGS) entry which is preliminary data.</text>
</comment>
<dbReference type="Proteomes" id="UP000466442">
    <property type="component" value="Unassembled WGS sequence"/>
</dbReference>
<keyword evidence="3" id="KW-1185">Reference proteome</keyword>
<evidence type="ECO:0000256" key="1">
    <source>
        <dbReference type="SAM" id="MobiDB-lite"/>
    </source>
</evidence>
<organism evidence="2 3">
    <name type="scientific">Apolygus lucorum</name>
    <name type="common">Small green plant bug</name>
    <name type="synonym">Lygocoris lucorum</name>
    <dbReference type="NCBI Taxonomy" id="248454"/>
    <lineage>
        <taxon>Eukaryota</taxon>
        <taxon>Metazoa</taxon>
        <taxon>Ecdysozoa</taxon>
        <taxon>Arthropoda</taxon>
        <taxon>Hexapoda</taxon>
        <taxon>Insecta</taxon>
        <taxon>Pterygota</taxon>
        <taxon>Neoptera</taxon>
        <taxon>Paraneoptera</taxon>
        <taxon>Hemiptera</taxon>
        <taxon>Heteroptera</taxon>
        <taxon>Panheteroptera</taxon>
        <taxon>Cimicomorpha</taxon>
        <taxon>Miridae</taxon>
        <taxon>Mirini</taxon>
        <taxon>Apolygus</taxon>
    </lineage>
</organism>
<accession>A0A8S9WX45</accession>